<dbReference type="PANTHER" id="PTHR42791:SF1">
    <property type="entry name" value="N-ACETYLTRANSFERASE DOMAIN-CONTAINING PROTEIN"/>
    <property type="match status" value="1"/>
</dbReference>
<evidence type="ECO:0008006" key="3">
    <source>
        <dbReference type="Google" id="ProtNLM"/>
    </source>
</evidence>
<evidence type="ECO:0000313" key="1">
    <source>
        <dbReference type="EMBL" id="KAF8875329.1"/>
    </source>
</evidence>
<dbReference type="Proteomes" id="UP000724874">
    <property type="component" value="Unassembled WGS sequence"/>
</dbReference>
<dbReference type="EMBL" id="JADNYJ010000198">
    <property type="protein sequence ID" value="KAF8875329.1"/>
    <property type="molecule type" value="Genomic_DNA"/>
</dbReference>
<dbReference type="AlphaFoldDB" id="A0A9P5NA35"/>
<keyword evidence="2" id="KW-1185">Reference proteome</keyword>
<dbReference type="PANTHER" id="PTHR42791">
    <property type="entry name" value="GNAT FAMILY ACETYLTRANSFERASE"/>
    <property type="match status" value="1"/>
</dbReference>
<comment type="caution">
    <text evidence="1">The sequence shown here is derived from an EMBL/GenBank/DDBJ whole genome shotgun (WGS) entry which is preliminary data.</text>
</comment>
<dbReference type="Gene3D" id="3.40.630.30">
    <property type="match status" value="1"/>
</dbReference>
<dbReference type="InterPro" id="IPR016181">
    <property type="entry name" value="Acyl_CoA_acyltransferase"/>
</dbReference>
<organism evidence="1 2">
    <name type="scientific">Gymnopilus junonius</name>
    <name type="common">Spectacular rustgill mushroom</name>
    <name type="synonym">Gymnopilus spectabilis subsp. junonius</name>
    <dbReference type="NCBI Taxonomy" id="109634"/>
    <lineage>
        <taxon>Eukaryota</taxon>
        <taxon>Fungi</taxon>
        <taxon>Dikarya</taxon>
        <taxon>Basidiomycota</taxon>
        <taxon>Agaricomycotina</taxon>
        <taxon>Agaricomycetes</taxon>
        <taxon>Agaricomycetidae</taxon>
        <taxon>Agaricales</taxon>
        <taxon>Agaricineae</taxon>
        <taxon>Hymenogastraceae</taxon>
        <taxon>Gymnopilus</taxon>
    </lineage>
</organism>
<gene>
    <name evidence="1" type="ORF">CPB84DRAFT_1838769</name>
</gene>
<dbReference type="SUPFAM" id="SSF55729">
    <property type="entry name" value="Acyl-CoA N-acyltransferases (Nat)"/>
    <property type="match status" value="1"/>
</dbReference>
<dbReference type="InterPro" id="IPR052523">
    <property type="entry name" value="Trichothecene_AcTrans"/>
</dbReference>
<name>A0A9P5NA35_GYMJU</name>
<proteinExistence type="predicted"/>
<reference evidence="1" key="1">
    <citation type="submission" date="2020-11" db="EMBL/GenBank/DDBJ databases">
        <authorList>
            <consortium name="DOE Joint Genome Institute"/>
            <person name="Ahrendt S."/>
            <person name="Riley R."/>
            <person name="Andreopoulos W."/>
            <person name="LaButti K."/>
            <person name="Pangilinan J."/>
            <person name="Ruiz-duenas F.J."/>
            <person name="Barrasa J.M."/>
            <person name="Sanchez-Garcia M."/>
            <person name="Camarero S."/>
            <person name="Miyauchi S."/>
            <person name="Serrano A."/>
            <person name="Linde D."/>
            <person name="Babiker R."/>
            <person name="Drula E."/>
            <person name="Ayuso-Fernandez I."/>
            <person name="Pacheco R."/>
            <person name="Padilla G."/>
            <person name="Ferreira P."/>
            <person name="Barriuso J."/>
            <person name="Kellner H."/>
            <person name="Castanera R."/>
            <person name="Alfaro M."/>
            <person name="Ramirez L."/>
            <person name="Pisabarro A.G."/>
            <person name="Kuo A."/>
            <person name="Tritt A."/>
            <person name="Lipzen A."/>
            <person name="He G."/>
            <person name="Yan M."/>
            <person name="Ng V."/>
            <person name="Cullen D."/>
            <person name="Martin F."/>
            <person name="Rosso M.-N."/>
            <person name="Henrissat B."/>
            <person name="Hibbett D."/>
            <person name="Martinez A.T."/>
            <person name="Grigoriev I.V."/>
        </authorList>
    </citation>
    <scope>NUCLEOTIDE SEQUENCE</scope>
    <source>
        <strain evidence="1">AH 44721</strain>
    </source>
</reference>
<sequence>MSTTNAAHAPEDPEEPHIRLSTPADFDELADVALRAFIEDPVMNYFGSVKKMLEIDVDVKASAARRQFYVFLLKACFFIGGRITILVDRPAGSTKERLLAGALWLPPHKRLAAWMIPTMVKSGVISVLKGWGLTGFVRIVFHYQESVEHTMHKIFESKGAKTSPDNSWYLQLAFTDPPHHGKGFMSLLVREAFAHSPKDTYTLEATTAKSRDQYAHLGFENATTIPLGKGKVDNRGVSVSGNMATGIECWAMVKVCSHFGCMPR</sequence>
<accession>A0A9P5NA35</accession>
<dbReference type="OrthoDB" id="544277at2759"/>
<protein>
    <recommendedName>
        <fullName evidence="3">N-acetyltransferase domain-containing protein</fullName>
    </recommendedName>
</protein>
<evidence type="ECO:0000313" key="2">
    <source>
        <dbReference type="Proteomes" id="UP000724874"/>
    </source>
</evidence>